<accession>A0AA44W955</accession>
<evidence type="ECO:0000313" key="1">
    <source>
        <dbReference type="EMBL" id="PNH27193.1"/>
    </source>
</evidence>
<evidence type="ECO:0000313" key="2">
    <source>
        <dbReference type="Proteomes" id="UP000236305"/>
    </source>
</evidence>
<reference evidence="1 2" key="1">
    <citation type="submission" date="2017-12" db="EMBL/GenBank/DDBJ databases">
        <title>Comparative genomics yields insights into virulence evolution of Verticillium dahliae.</title>
        <authorList>
            <person name="Fan R."/>
            <person name="Armitage A.D."/>
            <person name="Cascant-Lopez E."/>
            <person name="Sobczyk M."/>
            <person name="Cockerton H.M."/>
            <person name="Harrison R.J."/>
        </authorList>
    </citation>
    <scope>NUCLEOTIDE SEQUENCE [LARGE SCALE GENOMIC DNA]</scope>
    <source>
        <strain evidence="1 2">12008</strain>
    </source>
</reference>
<proteinExistence type="predicted"/>
<comment type="caution">
    <text evidence="1">The sequence shown here is derived from an EMBL/GenBank/DDBJ whole genome shotgun (WGS) entry which is preliminary data.</text>
</comment>
<dbReference type="AlphaFoldDB" id="A0AA44W955"/>
<gene>
    <name evidence="1" type="ORF">BJF96_g9481</name>
</gene>
<protein>
    <submittedName>
        <fullName evidence="1">Uncharacterized protein</fullName>
    </submittedName>
</protein>
<dbReference type="EMBL" id="MPSH01000049">
    <property type="protein sequence ID" value="PNH27193.1"/>
    <property type="molecule type" value="Genomic_DNA"/>
</dbReference>
<sequence length="231" mass="26213">MLISLTDTRARVHGLVWSKIVRCALPGTWILLGPRLKALYDGEDLSGEVIYLALVCLEWDGDLQYDLDTSDLRAILLPHSYNEATCEAKLNDSSIIINIWAWAKQDDATAVTSVYNALLFEDSDCMRSYLMYNYDEGDENATSWGVRTIEHRETSTALTEREHFCEGVSALAGRHKGSFRIHCTMVRVNGQPVSWMFFEWDGRPSIEGDGGFGWLHQAWDKYQQLISDPLP</sequence>
<organism evidence="1 2">
    <name type="scientific">Verticillium dahliae</name>
    <name type="common">Verticillium wilt</name>
    <dbReference type="NCBI Taxonomy" id="27337"/>
    <lineage>
        <taxon>Eukaryota</taxon>
        <taxon>Fungi</taxon>
        <taxon>Dikarya</taxon>
        <taxon>Ascomycota</taxon>
        <taxon>Pezizomycotina</taxon>
        <taxon>Sordariomycetes</taxon>
        <taxon>Hypocreomycetidae</taxon>
        <taxon>Glomerellales</taxon>
        <taxon>Plectosphaerellaceae</taxon>
        <taxon>Verticillium</taxon>
    </lineage>
</organism>
<name>A0AA44W955_VERDA</name>
<dbReference type="Proteomes" id="UP000236305">
    <property type="component" value="Unassembled WGS sequence"/>
</dbReference>